<keyword evidence="8 11" id="KW-0030">Aminoacyl-tRNA synthetase</keyword>
<evidence type="ECO:0000259" key="14">
    <source>
        <dbReference type="PROSITE" id="PS50886"/>
    </source>
</evidence>
<evidence type="ECO:0000256" key="4">
    <source>
        <dbReference type="ARBA" id="ARBA00022741"/>
    </source>
</evidence>
<dbReference type="GO" id="GO:0005737">
    <property type="term" value="C:cytoplasm"/>
    <property type="evidence" value="ECO:0007669"/>
    <property type="project" value="UniProtKB-SubCell"/>
</dbReference>
<dbReference type="GO" id="GO:0004814">
    <property type="term" value="F:arginine-tRNA ligase activity"/>
    <property type="evidence" value="ECO:0007669"/>
    <property type="project" value="UniProtKB-UniRule"/>
</dbReference>
<dbReference type="EMBL" id="CP036434">
    <property type="protein sequence ID" value="QDV05786.1"/>
    <property type="molecule type" value="Genomic_DNA"/>
</dbReference>
<dbReference type="InterPro" id="IPR035684">
    <property type="entry name" value="ArgRS_core"/>
</dbReference>
<dbReference type="Pfam" id="PF00750">
    <property type="entry name" value="tRNA-synt_1d"/>
    <property type="match status" value="2"/>
</dbReference>
<dbReference type="Pfam" id="PF03485">
    <property type="entry name" value="Arg_tRNA_synt_N"/>
    <property type="match status" value="1"/>
</dbReference>
<dbReference type="InterPro" id="IPR002547">
    <property type="entry name" value="tRNA-bd_dom"/>
</dbReference>
<dbReference type="AlphaFoldDB" id="A0A518ENY2"/>
<keyword evidence="2 12" id="KW-0820">tRNA-binding</keyword>
<dbReference type="SUPFAM" id="SSF50249">
    <property type="entry name" value="Nucleic acid-binding proteins"/>
    <property type="match status" value="1"/>
</dbReference>
<feature type="domain" description="TRNA-binding" evidence="14">
    <location>
        <begin position="216"/>
        <end position="323"/>
    </location>
</feature>
<dbReference type="InterPro" id="IPR036695">
    <property type="entry name" value="Arg-tRNA-synth_N_sf"/>
</dbReference>
<dbReference type="GO" id="GO:0004825">
    <property type="term" value="F:methionine-tRNA ligase activity"/>
    <property type="evidence" value="ECO:0007669"/>
    <property type="project" value="UniProtKB-EC"/>
</dbReference>
<dbReference type="Proteomes" id="UP000320390">
    <property type="component" value="Chromosome"/>
</dbReference>
<evidence type="ECO:0000313" key="16">
    <source>
        <dbReference type="Proteomes" id="UP000320390"/>
    </source>
</evidence>
<dbReference type="GO" id="GO:0000049">
    <property type="term" value="F:tRNA binding"/>
    <property type="evidence" value="ECO:0007669"/>
    <property type="project" value="UniProtKB-UniRule"/>
</dbReference>
<dbReference type="InterPro" id="IPR009080">
    <property type="entry name" value="tRNAsynth_Ia_anticodon-bd"/>
</dbReference>
<keyword evidence="6 12" id="KW-0694">RNA-binding</keyword>
<evidence type="ECO:0000256" key="9">
    <source>
        <dbReference type="ARBA" id="ARBA00047364"/>
    </source>
</evidence>
<comment type="subunit">
    <text evidence="11">Monomer.</text>
</comment>
<dbReference type="HAMAP" id="MF_00123">
    <property type="entry name" value="Arg_tRNA_synth"/>
    <property type="match status" value="1"/>
</dbReference>
<evidence type="ECO:0000256" key="8">
    <source>
        <dbReference type="ARBA" id="ARBA00023146"/>
    </source>
</evidence>
<dbReference type="Gene3D" id="3.30.1360.70">
    <property type="entry name" value="Arginyl tRNA synthetase N-terminal domain"/>
    <property type="match status" value="1"/>
</dbReference>
<dbReference type="OrthoDB" id="9805987at2"/>
<evidence type="ECO:0000256" key="6">
    <source>
        <dbReference type="ARBA" id="ARBA00022884"/>
    </source>
</evidence>
<dbReference type="Pfam" id="PF01588">
    <property type="entry name" value="tRNA_bind"/>
    <property type="match status" value="1"/>
</dbReference>
<evidence type="ECO:0000256" key="10">
    <source>
        <dbReference type="ARBA" id="ARBA00049339"/>
    </source>
</evidence>
<dbReference type="SMART" id="SM00836">
    <property type="entry name" value="DALR_1"/>
    <property type="match status" value="1"/>
</dbReference>
<dbReference type="Gene3D" id="3.40.50.620">
    <property type="entry name" value="HUPs"/>
    <property type="match status" value="1"/>
</dbReference>
<dbReference type="InterPro" id="IPR012340">
    <property type="entry name" value="NA-bd_OB-fold"/>
</dbReference>
<comment type="catalytic activity">
    <reaction evidence="9">
        <text>tRNA(Met) + L-methionine + ATP = L-methionyl-tRNA(Met) + AMP + diphosphate</text>
        <dbReference type="Rhea" id="RHEA:13481"/>
        <dbReference type="Rhea" id="RHEA-COMP:9667"/>
        <dbReference type="Rhea" id="RHEA-COMP:9698"/>
        <dbReference type="ChEBI" id="CHEBI:30616"/>
        <dbReference type="ChEBI" id="CHEBI:33019"/>
        <dbReference type="ChEBI" id="CHEBI:57844"/>
        <dbReference type="ChEBI" id="CHEBI:78442"/>
        <dbReference type="ChEBI" id="CHEBI:78530"/>
        <dbReference type="ChEBI" id="CHEBI:456215"/>
        <dbReference type="EC" id="6.1.1.10"/>
    </reaction>
</comment>
<dbReference type="Pfam" id="PF05746">
    <property type="entry name" value="DALR_1"/>
    <property type="match status" value="1"/>
</dbReference>
<dbReference type="InterPro" id="IPR005148">
    <property type="entry name" value="Arg-tRNA-synth_N"/>
</dbReference>
<dbReference type="PRINTS" id="PR01038">
    <property type="entry name" value="TRNASYNTHARG"/>
</dbReference>
<dbReference type="SUPFAM" id="SSF47323">
    <property type="entry name" value="Anticodon-binding domain of a subclass of class I aminoacyl-tRNA synthetases"/>
    <property type="match status" value="1"/>
</dbReference>
<dbReference type="EC" id="6.1.1.19" evidence="11"/>
<keyword evidence="4 11" id="KW-0547">Nucleotide-binding</keyword>
<dbReference type="SMART" id="SM01016">
    <property type="entry name" value="Arg_tRNA_synt_N"/>
    <property type="match status" value="1"/>
</dbReference>
<dbReference type="InterPro" id="IPR033714">
    <property type="entry name" value="tRNA_bind_bactPheRS"/>
</dbReference>
<evidence type="ECO:0000256" key="3">
    <source>
        <dbReference type="ARBA" id="ARBA00022598"/>
    </source>
</evidence>
<comment type="catalytic activity">
    <reaction evidence="10 11">
        <text>tRNA(Arg) + L-arginine + ATP = L-arginyl-tRNA(Arg) + AMP + diphosphate</text>
        <dbReference type="Rhea" id="RHEA:20301"/>
        <dbReference type="Rhea" id="RHEA-COMP:9658"/>
        <dbReference type="Rhea" id="RHEA-COMP:9673"/>
        <dbReference type="ChEBI" id="CHEBI:30616"/>
        <dbReference type="ChEBI" id="CHEBI:32682"/>
        <dbReference type="ChEBI" id="CHEBI:33019"/>
        <dbReference type="ChEBI" id="CHEBI:78442"/>
        <dbReference type="ChEBI" id="CHEBI:78513"/>
        <dbReference type="ChEBI" id="CHEBI:456215"/>
        <dbReference type="EC" id="6.1.1.19"/>
    </reaction>
</comment>
<keyword evidence="11" id="KW-0963">Cytoplasm</keyword>
<evidence type="ECO:0000256" key="2">
    <source>
        <dbReference type="ARBA" id="ARBA00022555"/>
    </source>
</evidence>
<dbReference type="FunFam" id="1.10.730.10:FF:000006">
    <property type="entry name" value="Arginyl-tRNA synthetase 2, mitochondrial"/>
    <property type="match status" value="1"/>
</dbReference>
<feature type="short sequence motif" description="'HIGH' region" evidence="11">
    <location>
        <begin position="130"/>
        <end position="140"/>
    </location>
</feature>
<dbReference type="CDD" id="cd02796">
    <property type="entry name" value="tRNA_bind_bactPheRS"/>
    <property type="match status" value="1"/>
</dbReference>
<comment type="similarity">
    <text evidence="1 11 13">Belongs to the class-I aminoacyl-tRNA synthetase family.</text>
</comment>
<reference evidence="15 16" key="1">
    <citation type="submission" date="2019-02" db="EMBL/GenBank/DDBJ databases">
        <title>Deep-cultivation of Planctomycetes and their phenomic and genomic characterization uncovers novel biology.</title>
        <authorList>
            <person name="Wiegand S."/>
            <person name="Jogler M."/>
            <person name="Boedeker C."/>
            <person name="Pinto D."/>
            <person name="Vollmers J."/>
            <person name="Rivas-Marin E."/>
            <person name="Kohn T."/>
            <person name="Peeters S.H."/>
            <person name="Heuer A."/>
            <person name="Rast P."/>
            <person name="Oberbeckmann S."/>
            <person name="Bunk B."/>
            <person name="Jeske O."/>
            <person name="Meyerdierks A."/>
            <person name="Storesund J.E."/>
            <person name="Kallscheuer N."/>
            <person name="Luecker S."/>
            <person name="Lage O.M."/>
            <person name="Pohl T."/>
            <person name="Merkel B.J."/>
            <person name="Hornburger P."/>
            <person name="Mueller R.-W."/>
            <person name="Bruemmer F."/>
            <person name="Labrenz M."/>
            <person name="Spormann A.M."/>
            <person name="Op den Camp H."/>
            <person name="Overmann J."/>
            <person name="Amann R."/>
            <person name="Jetten M.S.M."/>
            <person name="Mascher T."/>
            <person name="Medema M.H."/>
            <person name="Devos D.P."/>
            <person name="Kaster A.-K."/>
            <person name="Ovreas L."/>
            <person name="Rohde M."/>
            <person name="Galperin M.Y."/>
            <person name="Jogler C."/>
        </authorList>
    </citation>
    <scope>NUCLEOTIDE SEQUENCE [LARGE SCALE GENOMIC DNA]</scope>
    <source>
        <strain evidence="15 16">Poly30</strain>
    </source>
</reference>
<dbReference type="GO" id="GO:0005524">
    <property type="term" value="F:ATP binding"/>
    <property type="evidence" value="ECO:0007669"/>
    <property type="project" value="UniProtKB-UniRule"/>
</dbReference>
<sequence>MQYEAEIAQMIQGLLASAPFDTEMAAADLESWLERPKDPKMGDLAFPCFRLSKVLRKAPPQIATQLGEGITETMLSAAGLEKVVVAGPYLNFYVARAELAGATIPAILDGPFLARRDARGEKVMVEYSQPNTHKAFHVGHLRNASLGDSIARLLDWVGNEVVPVNYIGDEGTHVAKCLWHLRTQFQGEIPTTHRGEFLGEQYSTATELLSLDTLTRAPRPGVLVAEVVSCAPHAEEPKWHVAEVRLGGETVTVVAGVGGFAAGNRVAYAAPGQRIAGKEVGVVKRKGVLSTGMLLSEAELGISDDNETIAVLPADAAVGEEVAEVYRKDGALPADVKVLDEFRRRNAEVSAVLQAIESGSGEIWEQWKETKDWSMDEFKRIYRWIDSRFDHDFFESELGEESKALVREHLGTGVFKESEGAIGADLSEYGLGFCVLIKTDGTALYATRDLALARRKFDEFGVDRSLYVVDDAQTLHFQQVFKCLELMGYEQASKCQHLGYAQVVLPDGKMSSRKGNVILFSQLEERLLSKVREEFLDKYIGDWPQEEIDEAAHRIALATMRYGMLNQVNSSKIIFDLDEWSARSGNTGPYMMYAYARTRSILRQVGEVDSGSVDWALLDHELESDLIGFLADYPRNLERAAEQLLPQIVCTYAYELSKKFSRWYKECSVMHAETEALKATRLQLVDATGRVIQHALSLLGVATIERM</sequence>
<dbReference type="Gene3D" id="2.40.50.140">
    <property type="entry name" value="Nucleic acid-binding proteins"/>
    <property type="match status" value="1"/>
</dbReference>
<dbReference type="RefSeq" id="WP_145195393.1">
    <property type="nucleotide sequence ID" value="NZ_CP036434.1"/>
</dbReference>
<evidence type="ECO:0000256" key="5">
    <source>
        <dbReference type="ARBA" id="ARBA00022840"/>
    </source>
</evidence>
<organism evidence="15 16">
    <name type="scientific">Saltatorellus ferox</name>
    <dbReference type="NCBI Taxonomy" id="2528018"/>
    <lineage>
        <taxon>Bacteria</taxon>
        <taxon>Pseudomonadati</taxon>
        <taxon>Planctomycetota</taxon>
        <taxon>Planctomycetia</taxon>
        <taxon>Planctomycetia incertae sedis</taxon>
        <taxon>Saltatorellus</taxon>
    </lineage>
</organism>
<protein>
    <recommendedName>
        <fullName evidence="11">Arginine--tRNA ligase</fullName>
        <ecNumber evidence="11">6.1.1.19</ecNumber>
    </recommendedName>
    <alternativeName>
        <fullName evidence="11">Arginyl-tRNA synthetase</fullName>
        <shortName evidence="11">ArgRS</shortName>
    </alternativeName>
</protein>
<name>A0A518ENY2_9BACT</name>
<dbReference type="InterPro" id="IPR008909">
    <property type="entry name" value="DALR_anticod-bd"/>
</dbReference>
<dbReference type="Gene3D" id="1.10.730.10">
    <property type="entry name" value="Isoleucyl-tRNA Synthetase, Domain 1"/>
    <property type="match status" value="1"/>
</dbReference>
<proteinExistence type="inferred from homology"/>
<dbReference type="SUPFAM" id="SSF55190">
    <property type="entry name" value="Arginyl-tRNA synthetase (ArgRS), N-terminal 'additional' domain"/>
    <property type="match status" value="1"/>
</dbReference>
<dbReference type="GO" id="GO:0006420">
    <property type="term" value="P:arginyl-tRNA aminoacylation"/>
    <property type="evidence" value="ECO:0007669"/>
    <property type="project" value="UniProtKB-UniRule"/>
</dbReference>
<evidence type="ECO:0000313" key="15">
    <source>
        <dbReference type="EMBL" id="QDV05786.1"/>
    </source>
</evidence>
<keyword evidence="16" id="KW-1185">Reference proteome</keyword>
<dbReference type="PANTHER" id="PTHR11956:SF5">
    <property type="entry name" value="ARGININE--TRNA LIGASE, CYTOPLASMIC"/>
    <property type="match status" value="1"/>
</dbReference>
<evidence type="ECO:0000256" key="13">
    <source>
        <dbReference type="RuleBase" id="RU363038"/>
    </source>
</evidence>
<keyword evidence="3 11" id="KW-0436">Ligase</keyword>
<dbReference type="SUPFAM" id="SSF52374">
    <property type="entry name" value="Nucleotidylyl transferase"/>
    <property type="match status" value="1"/>
</dbReference>
<dbReference type="InterPro" id="IPR014729">
    <property type="entry name" value="Rossmann-like_a/b/a_fold"/>
</dbReference>
<keyword evidence="5 11" id="KW-0067">ATP-binding</keyword>
<evidence type="ECO:0000256" key="1">
    <source>
        <dbReference type="ARBA" id="ARBA00005594"/>
    </source>
</evidence>
<comment type="subcellular location">
    <subcellularLocation>
        <location evidence="11">Cytoplasm</location>
    </subcellularLocation>
</comment>
<gene>
    <name evidence="11 15" type="primary">argS</name>
    <name evidence="15" type="ORF">Poly30_12880</name>
</gene>
<accession>A0A518ENY2</accession>
<dbReference type="PANTHER" id="PTHR11956">
    <property type="entry name" value="ARGINYL-TRNA SYNTHETASE"/>
    <property type="match status" value="1"/>
</dbReference>
<dbReference type="NCBIfam" id="TIGR00456">
    <property type="entry name" value="argS"/>
    <property type="match status" value="1"/>
</dbReference>
<evidence type="ECO:0000256" key="7">
    <source>
        <dbReference type="ARBA" id="ARBA00022917"/>
    </source>
</evidence>
<evidence type="ECO:0000256" key="12">
    <source>
        <dbReference type="PROSITE-ProRule" id="PRU00209"/>
    </source>
</evidence>
<evidence type="ECO:0000256" key="11">
    <source>
        <dbReference type="HAMAP-Rule" id="MF_00123"/>
    </source>
</evidence>
<keyword evidence="7 11" id="KW-0648">Protein biosynthesis</keyword>
<dbReference type="InterPro" id="IPR001278">
    <property type="entry name" value="Arg-tRNA-ligase"/>
</dbReference>
<dbReference type="PROSITE" id="PS50886">
    <property type="entry name" value="TRBD"/>
    <property type="match status" value="1"/>
</dbReference>